<organism evidence="1 2">
    <name type="scientific">Penstemon smallii</name>
    <dbReference type="NCBI Taxonomy" id="265156"/>
    <lineage>
        <taxon>Eukaryota</taxon>
        <taxon>Viridiplantae</taxon>
        <taxon>Streptophyta</taxon>
        <taxon>Embryophyta</taxon>
        <taxon>Tracheophyta</taxon>
        <taxon>Spermatophyta</taxon>
        <taxon>Magnoliopsida</taxon>
        <taxon>eudicotyledons</taxon>
        <taxon>Gunneridae</taxon>
        <taxon>Pentapetalae</taxon>
        <taxon>asterids</taxon>
        <taxon>lamiids</taxon>
        <taxon>Lamiales</taxon>
        <taxon>Plantaginaceae</taxon>
        <taxon>Cheloneae</taxon>
        <taxon>Penstemon</taxon>
    </lineage>
</organism>
<proteinExistence type="predicted"/>
<protein>
    <submittedName>
        <fullName evidence="1">Uncharacterized protein</fullName>
    </submittedName>
</protein>
<name>A0ABD3RJ98_9LAMI</name>
<reference evidence="1 2" key="1">
    <citation type="submission" date="2024-12" db="EMBL/GenBank/DDBJ databases">
        <title>The unique morphological basis and parallel evolutionary history of personate flowers in Penstemon.</title>
        <authorList>
            <person name="Depatie T.H."/>
            <person name="Wessinger C.A."/>
        </authorList>
    </citation>
    <scope>NUCLEOTIDE SEQUENCE [LARGE SCALE GENOMIC DNA]</scope>
    <source>
        <strain evidence="1">WTNN_2</strain>
        <tissue evidence="1">Leaf</tissue>
    </source>
</reference>
<comment type="caution">
    <text evidence="1">The sequence shown here is derived from an EMBL/GenBank/DDBJ whole genome shotgun (WGS) entry which is preliminary data.</text>
</comment>
<evidence type="ECO:0000313" key="2">
    <source>
        <dbReference type="Proteomes" id="UP001634393"/>
    </source>
</evidence>
<dbReference type="AlphaFoldDB" id="A0ABD3RJ98"/>
<dbReference type="EMBL" id="JBJXBP010000008">
    <property type="protein sequence ID" value="KAL3812995.1"/>
    <property type="molecule type" value="Genomic_DNA"/>
</dbReference>
<keyword evidence="2" id="KW-1185">Reference proteome</keyword>
<evidence type="ECO:0000313" key="1">
    <source>
        <dbReference type="EMBL" id="KAL3812995.1"/>
    </source>
</evidence>
<dbReference type="Proteomes" id="UP001634393">
    <property type="component" value="Unassembled WGS sequence"/>
</dbReference>
<sequence>MNLVCLGLDSLELKFKVLNLSFEDAKCLFSMFRGCKVQKTPNS</sequence>
<accession>A0ABD3RJ98</accession>
<gene>
    <name evidence="1" type="ORF">ACJIZ3_014263</name>
</gene>